<evidence type="ECO:0000313" key="3">
    <source>
        <dbReference type="Proteomes" id="UP001156706"/>
    </source>
</evidence>
<feature type="transmembrane region" description="Helical" evidence="1">
    <location>
        <begin position="80"/>
        <end position="104"/>
    </location>
</feature>
<keyword evidence="1" id="KW-1133">Transmembrane helix</keyword>
<feature type="transmembrane region" description="Helical" evidence="1">
    <location>
        <begin position="7"/>
        <end position="26"/>
    </location>
</feature>
<reference evidence="3" key="1">
    <citation type="journal article" date="2019" name="Int. J. Syst. Evol. Microbiol.">
        <title>The Global Catalogue of Microorganisms (GCM) 10K type strain sequencing project: providing services to taxonomists for standard genome sequencing and annotation.</title>
        <authorList>
            <consortium name="The Broad Institute Genomics Platform"/>
            <consortium name="The Broad Institute Genome Sequencing Center for Infectious Disease"/>
            <person name="Wu L."/>
            <person name="Ma J."/>
        </authorList>
    </citation>
    <scope>NUCLEOTIDE SEQUENCE [LARGE SCALE GENOMIC DNA]</scope>
    <source>
        <strain evidence="3">NBRC 110044</strain>
    </source>
</reference>
<keyword evidence="1" id="KW-0812">Transmembrane</keyword>
<evidence type="ECO:0000313" key="2">
    <source>
        <dbReference type="EMBL" id="GLR14718.1"/>
    </source>
</evidence>
<protein>
    <submittedName>
        <fullName evidence="2">Uncharacterized protein</fullName>
    </submittedName>
</protein>
<comment type="caution">
    <text evidence="2">The sequence shown here is derived from an EMBL/GenBank/DDBJ whole genome shotgun (WGS) entry which is preliminary data.</text>
</comment>
<feature type="transmembrane region" description="Helical" evidence="1">
    <location>
        <begin position="38"/>
        <end position="59"/>
    </location>
</feature>
<keyword evidence="1" id="KW-0472">Membrane</keyword>
<keyword evidence="3" id="KW-1185">Reference proteome</keyword>
<gene>
    <name evidence="2" type="ORF">GCM10007907_35080</name>
</gene>
<dbReference type="RefSeq" id="WP_284197789.1">
    <property type="nucleotide sequence ID" value="NZ_BSOG01000005.1"/>
</dbReference>
<dbReference type="Proteomes" id="UP001156706">
    <property type="component" value="Unassembled WGS sequence"/>
</dbReference>
<proteinExistence type="predicted"/>
<accession>A0ABQ5YL78</accession>
<evidence type="ECO:0000256" key="1">
    <source>
        <dbReference type="SAM" id="Phobius"/>
    </source>
</evidence>
<organism evidence="2 3">
    <name type="scientific">Chitinimonas prasina</name>
    <dbReference type="NCBI Taxonomy" id="1434937"/>
    <lineage>
        <taxon>Bacteria</taxon>
        <taxon>Pseudomonadati</taxon>
        <taxon>Pseudomonadota</taxon>
        <taxon>Betaproteobacteria</taxon>
        <taxon>Neisseriales</taxon>
        <taxon>Chitinibacteraceae</taxon>
        <taxon>Chitinimonas</taxon>
    </lineage>
</organism>
<dbReference type="EMBL" id="BSOG01000005">
    <property type="protein sequence ID" value="GLR14718.1"/>
    <property type="molecule type" value="Genomic_DNA"/>
</dbReference>
<name>A0ABQ5YL78_9NEIS</name>
<sequence>MSIRQRGGAKLAGSGLAFAGVFYAVLQHKSLGSSHAGPIALIAMGAPGAFALVGLFELVSGLPFTKAAEAWDSLEGWQRGVLGLMVVVLAFALVIGGMVLYATLNG</sequence>